<name>A0A495J3S5_9SPHI</name>
<keyword evidence="1" id="KW-1133">Transmembrane helix</keyword>
<gene>
    <name evidence="2" type="ORF">BDD43_3841</name>
</gene>
<evidence type="ECO:0000313" key="3">
    <source>
        <dbReference type="Proteomes" id="UP000268007"/>
    </source>
</evidence>
<evidence type="ECO:0000256" key="1">
    <source>
        <dbReference type="SAM" id="Phobius"/>
    </source>
</evidence>
<proteinExistence type="predicted"/>
<evidence type="ECO:0000313" key="2">
    <source>
        <dbReference type="EMBL" id="RKR83630.1"/>
    </source>
</evidence>
<dbReference type="RefSeq" id="WP_121199103.1">
    <property type="nucleotide sequence ID" value="NZ_RBKU01000001.1"/>
</dbReference>
<feature type="transmembrane region" description="Helical" evidence="1">
    <location>
        <begin position="93"/>
        <end position="111"/>
    </location>
</feature>
<sequence length="123" mass="14173">MNYKYTAFLLFLTEVIIGRYIHDTIIRPYIGDLLVAILIYCIVKSLVNTPVFKTAVWVLVFCYLVEVSQYFNLIGLLGWQNSKLAHIILGSHFSWIDMLCYTIGILLVLVVERLTLNLKTKTV</sequence>
<dbReference type="Proteomes" id="UP000268007">
    <property type="component" value="Unassembled WGS sequence"/>
</dbReference>
<dbReference type="InterPro" id="IPR021257">
    <property type="entry name" value="DUF2809"/>
</dbReference>
<keyword evidence="1" id="KW-0472">Membrane</keyword>
<keyword evidence="1" id="KW-0812">Transmembrane</keyword>
<organism evidence="2 3">
    <name type="scientific">Mucilaginibacter gracilis</name>
    <dbReference type="NCBI Taxonomy" id="423350"/>
    <lineage>
        <taxon>Bacteria</taxon>
        <taxon>Pseudomonadati</taxon>
        <taxon>Bacteroidota</taxon>
        <taxon>Sphingobacteriia</taxon>
        <taxon>Sphingobacteriales</taxon>
        <taxon>Sphingobacteriaceae</taxon>
        <taxon>Mucilaginibacter</taxon>
    </lineage>
</organism>
<protein>
    <submittedName>
        <fullName evidence="2">Uncharacterized protein DUF2809</fullName>
    </submittedName>
</protein>
<dbReference type="AlphaFoldDB" id="A0A495J3S5"/>
<reference evidence="2 3" key="1">
    <citation type="submission" date="2018-10" db="EMBL/GenBank/DDBJ databases">
        <title>Genomic Encyclopedia of Archaeal and Bacterial Type Strains, Phase II (KMG-II): from individual species to whole genera.</title>
        <authorList>
            <person name="Goeker M."/>
        </authorList>
    </citation>
    <scope>NUCLEOTIDE SEQUENCE [LARGE SCALE GENOMIC DNA]</scope>
    <source>
        <strain evidence="2 3">DSM 18602</strain>
    </source>
</reference>
<feature type="transmembrane region" description="Helical" evidence="1">
    <location>
        <begin position="54"/>
        <end position="73"/>
    </location>
</feature>
<dbReference type="OrthoDB" id="5360192at2"/>
<feature type="transmembrane region" description="Helical" evidence="1">
    <location>
        <begin position="28"/>
        <end position="47"/>
    </location>
</feature>
<dbReference type="Pfam" id="PF10990">
    <property type="entry name" value="DUF2809"/>
    <property type="match status" value="1"/>
</dbReference>
<dbReference type="EMBL" id="RBKU01000001">
    <property type="protein sequence ID" value="RKR83630.1"/>
    <property type="molecule type" value="Genomic_DNA"/>
</dbReference>
<accession>A0A495J3S5</accession>
<comment type="caution">
    <text evidence="2">The sequence shown here is derived from an EMBL/GenBank/DDBJ whole genome shotgun (WGS) entry which is preliminary data.</text>
</comment>
<keyword evidence="3" id="KW-1185">Reference proteome</keyword>